<dbReference type="RefSeq" id="WP_116385778.1">
    <property type="nucleotide sequence ID" value="NZ_LS483234.1"/>
</dbReference>
<dbReference type="AlphaFoldDB" id="A0A375J894"/>
<dbReference type="EMBL" id="OVTA01000040">
    <property type="protein sequence ID" value="SPS01099.1"/>
    <property type="molecule type" value="Genomic_DNA"/>
</dbReference>
<dbReference type="CDD" id="cd09872">
    <property type="entry name" value="PIN_Sll0205-like"/>
    <property type="match status" value="1"/>
</dbReference>
<evidence type="ECO:0000259" key="1">
    <source>
        <dbReference type="Pfam" id="PF01850"/>
    </source>
</evidence>
<name>A0A375J894_9BURK</name>
<dbReference type="PANTHER" id="PTHR36173">
    <property type="entry name" value="RIBONUCLEASE VAPC16-RELATED"/>
    <property type="match status" value="1"/>
</dbReference>
<proteinExistence type="predicted"/>
<gene>
    <name evidence="2" type="ORF">CBM2634_B170426</name>
</gene>
<reference evidence="2 3" key="1">
    <citation type="submission" date="2018-01" db="EMBL/GenBank/DDBJ databases">
        <authorList>
            <person name="Gaut B.S."/>
            <person name="Morton B.R."/>
            <person name="Clegg M.T."/>
            <person name="Duvall M.R."/>
        </authorList>
    </citation>
    <scope>NUCLEOTIDE SEQUENCE [LARGE SCALE GENOMIC DNA]</scope>
    <source>
        <strain evidence="2">Cupriavidus taiwanensis cmp 52</strain>
    </source>
</reference>
<dbReference type="PANTHER" id="PTHR36173:SF2">
    <property type="entry name" value="RIBONUCLEASE VAPC16"/>
    <property type="match status" value="1"/>
</dbReference>
<protein>
    <submittedName>
        <fullName evidence="2">Putative toxin of a toxin/antitoxin system</fullName>
    </submittedName>
</protein>
<organism evidence="2 3">
    <name type="scientific">Cupriavidus taiwanensis</name>
    <dbReference type="NCBI Taxonomy" id="164546"/>
    <lineage>
        <taxon>Bacteria</taxon>
        <taxon>Pseudomonadati</taxon>
        <taxon>Pseudomonadota</taxon>
        <taxon>Betaproteobacteria</taxon>
        <taxon>Burkholderiales</taxon>
        <taxon>Burkholderiaceae</taxon>
        <taxon>Cupriavidus</taxon>
    </lineage>
</organism>
<dbReference type="Pfam" id="PF01850">
    <property type="entry name" value="PIN"/>
    <property type="match status" value="1"/>
</dbReference>
<evidence type="ECO:0000313" key="3">
    <source>
        <dbReference type="Proteomes" id="UP000256805"/>
    </source>
</evidence>
<sequence>MKLLLDTHLLLWMALTPARLPPDALALVSSDDAVLFFSPASLWEVAIKQGLGRADFQVNARVLRRGLLDNGYSELPIRSEHAVAIDCLPPIHKDPFDRLLVAQATVEGLTLLTSDQLVAQYPGPIRLV</sequence>
<dbReference type="InterPro" id="IPR041705">
    <property type="entry name" value="PIN_Sll0205"/>
</dbReference>
<dbReference type="InterPro" id="IPR002716">
    <property type="entry name" value="PIN_dom"/>
</dbReference>
<dbReference type="Proteomes" id="UP000256805">
    <property type="component" value="Unassembled WGS sequence"/>
</dbReference>
<dbReference type="SUPFAM" id="SSF88723">
    <property type="entry name" value="PIN domain-like"/>
    <property type="match status" value="1"/>
</dbReference>
<dbReference type="InterPro" id="IPR029060">
    <property type="entry name" value="PIN-like_dom_sf"/>
</dbReference>
<evidence type="ECO:0000313" key="2">
    <source>
        <dbReference type="EMBL" id="SPS01099.1"/>
    </source>
</evidence>
<dbReference type="InterPro" id="IPR052919">
    <property type="entry name" value="TA_system_RNase"/>
</dbReference>
<feature type="domain" description="PIN" evidence="1">
    <location>
        <begin position="4"/>
        <end position="118"/>
    </location>
</feature>
<accession>A0A375J894</accession>